<name>A0ABW6A8X2_9BACT</name>
<dbReference type="EMBL" id="JBHUOZ010000003">
    <property type="protein sequence ID" value="MFD2920357.1"/>
    <property type="molecule type" value="Genomic_DNA"/>
</dbReference>
<dbReference type="Proteomes" id="UP001597511">
    <property type="component" value="Unassembled WGS sequence"/>
</dbReference>
<protein>
    <recommendedName>
        <fullName evidence="3">Tetratricopeptide repeat-containing protein</fullName>
    </recommendedName>
</protein>
<proteinExistence type="predicted"/>
<evidence type="ECO:0000313" key="2">
    <source>
        <dbReference type="Proteomes" id="UP001597511"/>
    </source>
</evidence>
<dbReference type="RefSeq" id="WP_386098544.1">
    <property type="nucleotide sequence ID" value="NZ_JBHUOZ010000003.1"/>
</dbReference>
<dbReference type="Gene3D" id="1.25.40.10">
    <property type="entry name" value="Tetratricopeptide repeat domain"/>
    <property type="match status" value="1"/>
</dbReference>
<dbReference type="InterPro" id="IPR011990">
    <property type="entry name" value="TPR-like_helical_dom_sf"/>
</dbReference>
<dbReference type="PROSITE" id="PS51257">
    <property type="entry name" value="PROKAR_LIPOPROTEIN"/>
    <property type="match status" value="1"/>
</dbReference>
<comment type="caution">
    <text evidence="1">The sequence shown here is derived from an EMBL/GenBank/DDBJ whole genome shotgun (WGS) entry which is preliminary data.</text>
</comment>
<reference evidence="2" key="1">
    <citation type="journal article" date="2019" name="Int. J. Syst. Evol. Microbiol.">
        <title>The Global Catalogue of Microorganisms (GCM) 10K type strain sequencing project: providing services to taxonomists for standard genome sequencing and annotation.</title>
        <authorList>
            <consortium name="The Broad Institute Genomics Platform"/>
            <consortium name="The Broad Institute Genome Sequencing Center for Infectious Disease"/>
            <person name="Wu L."/>
            <person name="Ma J."/>
        </authorList>
    </citation>
    <scope>NUCLEOTIDE SEQUENCE [LARGE SCALE GENOMIC DNA]</scope>
    <source>
        <strain evidence="2">KCTC 23299</strain>
    </source>
</reference>
<accession>A0ABW6A8X2</accession>
<sequence length="378" mass="44055">MKAKFYLIILLAVTTLYSCKTAKKMYAKGQYEQAVSLAAKELAKKPNDVALQDIILNAYQYAIEDHETRINAQLLSQSDLRYEKIYSEYQSLQRLYNAIKKYPDAYQLVNPTDYTSFITTYKDQAGNAREQRGDALMNQQTKTGYKNAYYEFQKALSLKPNDIVIKQKMDEAYANAVTHVVIRPVVRYGFQYSSFSYDYQAFDYDLLRYVQQNNRGQFLAFHNDADPYAVADNTVDLRFSDINIGRYRDQRSTREVSKQIVAKEIVHKKDSVTYEYITVRAKITTTTRTLQADGLLQASIMDQHNRRIWSNTFTGDYRWMTTITTYTGDERALSDNDKKLINQRPEFAPSNDEIIRTIMNELRYKTACGISDYYNARY</sequence>
<evidence type="ECO:0008006" key="3">
    <source>
        <dbReference type="Google" id="ProtNLM"/>
    </source>
</evidence>
<gene>
    <name evidence="1" type="ORF">ACFS6H_11585</name>
</gene>
<evidence type="ECO:0000313" key="1">
    <source>
        <dbReference type="EMBL" id="MFD2920357.1"/>
    </source>
</evidence>
<organism evidence="1 2">
    <name type="scientific">Terrimonas rubra</name>
    <dbReference type="NCBI Taxonomy" id="1035890"/>
    <lineage>
        <taxon>Bacteria</taxon>
        <taxon>Pseudomonadati</taxon>
        <taxon>Bacteroidota</taxon>
        <taxon>Chitinophagia</taxon>
        <taxon>Chitinophagales</taxon>
        <taxon>Chitinophagaceae</taxon>
        <taxon>Terrimonas</taxon>
    </lineage>
</organism>
<keyword evidence="2" id="KW-1185">Reference proteome</keyword>